<evidence type="ECO:0000256" key="1">
    <source>
        <dbReference type="SAM" id="Phobius"/>
    </source>
</evidence>
<dbReference type="Proteomes" id="UP000194221">
    <property type="component" value="Unassembled WGS sequence"/>
</dbReference>
<accession>A0A1Y2P9P4</accession>
<keyword evidence="1" id="KW-0472">Membrane</keyword>
<dbReference type="AlphaFoldDB" id="A0A1Y2P9P4"/>
<feature type="transmembrane region" description="Helical" evidence="1">
    <location>
        <begin position="92"/>
        <end position="111"/>
    </location>
</feature>
<keyword evidence="1" id="KW-0812">Transmembrane</keyword>
<keyword evidence="1" id="KW-1133">Transmembrane helix</keyword>
<comment type="caution">
    <text evidence="2">The sequence shown here is derived from an EMBL/GenBank/DDBJ whole genome shotgun (WGS) entry which is preliminary data.</text>
</comment>
<gene>
    <name evidence="2" type="ORF">WH52_12945</name>
</gene>
<feature type="transmembrane region" description="Helical" evidence="1">
    <location>
        <begin position="211"/>
        <end position="234"/>
    </location>
</feature>
<dbReference type="STRING" id="1635173.WH52_12945"/>
<dbReference type="InParanoid" id="A0A1Y2P9P4"/>
<protein>
    <submittedName>
        <fullName evidence="2">Uncharacterized protein</fullName>
    </submittedName>
</protein>
<dbReference type="RefSeq" id="WP_086031388.1">
    <property type="nucleotide sequence ID" value="NZ_LAPZ01000014.1"/>
</dbReference>
<dbReference type="OrthoDB" id="1184722at2"/>
<name>A0A1Y2P9P4_9FLAO</name>
<feature type="transmembrane region" description="Helical" evidence="1">
    <location>
        <begin position="173"/>
        <end position="191"/>
    </location>
</feature>
<feature type="transmembrane region" description="Helical" evidence="1">
    <location>
        <begin position="7"/>
        <end position="25"/>
    </location>
</feature>
<evidence type="ECO:0000313" key="2">
    <source>
        <dbReference type="EMBL" id="OSY87165.1"/>
    </source>
</evidence>
<reference evidence="2 3" key="1">
    <citation type="submission" date="2015-03" db="EMBL/GenBank/DDBJ databases">
        <title>Genome sequence of Tenacibaculum sp. S2-2, isolated from intestinal microbiota of sea cucumber, Apostichopus japonicas.</title>
        <authorList>
            <person name="Shao Z."/>
            <person name="Wang L."/>
            <person name="Li X."/>
        </authorList>
    </citation>
    <scope>NUCLEOTIDE SEQUENCE [LARGE SCALE GENOMIC DNA]</scope>
    <source>
        <strain evidence="2 3">S2-2</strain>
    </source>
</reference>
<sequence>MNKINVNSSWLFFLIPVGVVVFIVIPELKDSYTVFQNQEIKHQQNIAQLDSLKLLENPTTRIKNKIKRLEISVPISERGIERQRYTYYKTGGMLAVLAFMFTGMFGSSYLAKLKKTSPKNKVIEFNYGDPNHDVIGREISWSAVENSGSNFLSERLKKTALGYKIASSGAMKFISWSFFLMGLNYVAWSFIEHYKFSNKPLDFMQGGKLFFTSGGVFMLVGFFFFLSKGTKVFFHNRKRKMVIGEKILPFQQAYALQVLEKFIEGNSSGSYFCYELNLITKEGDRYNLLNHGDKQYLLSDMVKISKFLNVPVWNKGVV</sequence>
<proteinExistence type="predicted"/>
<dbReference type="EMBL" id="LAPZ01000014">
    <property type="protein sequence ID" value="OSY87165.1"/>
    <property type="molecule type" value="Genomic_DNA"/>
</dbReference>
<keyword evidence="3" id="KW-1185">Reference proteome</keyword>
<organism evidence="2 3">
    <name type="scientific">Tenacibaculum holothuriorum</name>
    <dbReference type="NCBI Taxonomy" id="1635173"/>
    <lineage>
        <taxon>Bacteria</taxon>
        <taxon>Pseudomonadati</taxon>
        <taxon>Bacteroidota</taxon>
        <taxon>Flavobacteriia</taxon>
        <taxon>Flavobacteriales</taxon>
        <taxon>Flavobacteriaceae</taxon>
        <taxon>Tenacibaculum</taxon>
    </lineage>
</organism>
<evidence type="ECO:0000313" key="3">
    <source>
        <dbReference type="Proteomes" id="UP000194221"/>
    </source>
</evidence>